<organism evidence="1 2">
    <name type="scientific">Rubidibacter lacunae KORDI 51-2</name>
    <dbReference type="NCBI Taxonomy" id="582515"/>
    <lineage>
        <taxon>Bacteria</taxon>
        <taxon>Bacillati</taxon>
        <taxon>Cyanobacteriota</taxon>
        <taxon>Cyanophyceae</taxon>
        <taxon>Oscillatoriophycideae</taxon>
        <taxon>Chroococcales</taxon>
        <taxon>Aphanothecaceae</taxon>
        <taxon>Rubidibacter</taxon>
    </lineage>
</organism>
<protein>
    <submittedName>
        <fullName evidence="1">Uncharacterized protein</fullName>
    </submittedName>
</protein>
<proteinExistence type="predicted"/>
<name>U5DHN3_9CHRO</name>
<reference evidence="1 2" key="1">
    <citation type="submission" date="2013-05" db="EMBL/GenBank/DDBJ databases">
        <title>Draft genome sequence of Rubidibacter lacunae KORDI 51-2.</title>
        <authorList>
            <person name="Choi D.H."/>
            <person name="Noh J.H."/>
            <person name="Kwon K.-K."/>
            <person name="Lee J.-H."/>
            <person name="Ryu J.-Y."/>
        </authorList>
    </citation>
    <scope>NUCLEOTIDE SEQUENCE [LARGE SCALE GENOMIC DNA]</scope>
    <source>
        <strain evidence="1 2">KORDI 51-2</strain>
    </source>
</reference>
<gene>
    <name evidence="1" type="ORF">KR51_00024000</name>
</gene>
<dbReference type="InParanoid" id="U5DHN3"/>
<dbReference type="Proteomes" id="UP000016960">
    <property type="component" value="Unassembled WGS sequence"/>
</dbReference>
<sequence length="51" mass="5656">MEETPIDLAAMQCPSCGHPKSHKHASSTVREIARSLLEVAFRDRNAFAFAQ</sequence>
<comment type="caution">
    <text evidence="1">The sequence shown here is derived from an EMBL/GenBank/DDBJ whole genome shotgun (WGS) entry which is preliminary data.</text>
</comment>
<dbReference type="AlphaFoldDB" id="U5DHN3"/>
<dbReference type="EMBL" id="ASSJ01000055">
    <property type="protein sequence ID" value="ERN41136.1"/>
    <property type="molecule type" value="Genomic_DNA"/>
</dbReference>
<evidence type="ECO:0000313" key="2">
    <source>
        <dbReference type="Proteomes" id="UP000016960"/>
    </source>
</evidence>
<keyword evidence="2" id="KW-1185">Reference proteome</keyword>
<accession>U5DHN3</accession>
<dbReference type="STRING" id="582515.KR51_00024000"/>
<evidence type="ECO:0000313" key="1">
    <source>
        <dbReference type="EMBL" id="ERN41136.1"/>
    </source>
</evidence>